<evidence type="ECO:0000313" key="3">
    <source>
        <dbReference type="WBParaSite" id="jg907"/>
    </source>
</evidence>
<sequence length="92" mass="10021">MAAVSSVFEVMSKQGLETGESAKPGDEKIVEEGGAGFSEEKSEDTQEVYDIMKMLKLTNCPHTMRQPTQSYPPTSTPQLDLQAAYLSTMISS</sequence>
<reference evidence="3" key="1">
    <citation type="submission" date="2022-11" db="UniProtKB">
        <authorList>
            <consortium name="WormBaseParasite"/>
        </authorList>
    </citation>
    <scope>IDENTIFICATION</scope>
</reference>
<feature type="region of interest" description="Disordered" evidence="1">
    <location>
        <begin position="13"/>
        <end position="44"/>
    </location>
</feature>
<proteinExistence type="predicted"/>
<evidence type="ECO:0000313" key="2">
    <source>
        <dbReference type="Proteomes" id="UP000887574"/>
    </source>
</evidence>
<keyword evidence="2" id="KW-1185">Reference proteome</keyword>
<evidence type="ECO:0000256" key="1">
    <source>
        <dbReference type="SAM" id="MobiDB-lite"/>
    </source>
</evidence>
<dbReference type="Proteomes" id="UP000887574">
    <property type="component" value="Unplaced"/>
</dbReference>
<accession>A0A915EPN8</accession>
<organism evidence="2 3">
    <name type="scientific">Ditylenchus dipsaci</name>
    <dbReference type="NCBI Taxonomy" id="166011"/>
    <lineage>
        <taxon>Eukaryota</taxon>
        <taxon>Metazoa</taxon>
        <taxon>Ecdysozoa</taxon>
        <taxon>Nematoda</taxon>
        <taxon>Chromadorea</taxon>
        <taxon>Rhabditida</taxon>
        <taxon>Tylenchina</taxon>
        <taxon>Tylenchomorpha</taxon>
        <taxon>Sphaerularioidea</taxon>
        <taxon>Anguinidae</taxon>
        <taxon>Anguininae</taxon>
        <taxon>Ditylenchus</taxon>
    </lineage>
</organism>
<name>A0A915EPN8_9BILA</name>
<dbReference type="AlphaFoldDB" id="A0A915EPN8"/>
<protein>
    <submittedName>
        <fullName evidence="3">Uncharacterized protein</fullName>
    </submittedName>
</protein>
<dbReference type="WBParaSite" id="jg907">
    <property type="protein sequence ID" value="jg907"/>
    <property type="gene ID" value="jg907"/>
</dbReference>